<reference evidence="2 3" key="1">
    <citation type="submission" date="2018-05" db="EMBL/GenBank/DDBJ databases">
        <title>Pararhodobacter marina sp. nov., isolated from deep-sea water of the Indian Ocean.</title>
        <authorList>
            <person name="Lai Q.Sr."/>
            <person name="Liu X."/>
            <person name="Shao Z."/>
        </authorList>
    </citation>
    <scope>NUCLEOTIDE SEQUENCE [LARGE SCALE GENOMIC DNA]</scope>
    <source>
        <strain evidence="2 3">CIC4N-9</strain>
    </source>
</reference>
<dbReference type="AlphaFoldDB" id="A0A2U2C4H9"/>
<accession>A0A2U2C4H9</accession>
<evidence type="ECO:0000313" key="3">
    <source>
        <dbReference type="Proteomes" id="UP000244940"/>
    </source>
</evidence>
<evidence type="ECO:0000313" key="2">
    <source>
        <dbReference type="EMBL" id="PWE26796.1"/>
    </source>
</evidence>
<keyword evidence="3" id="KW-1185">Reference proteome</keyword>
<dbReference type="Proteomes" id="UP000244940">
    <property type="component" value="Unassembled WGS sequence"/>
</dbReference>
<keyword evidence="1" id="KW-0472">Membrane</keyword>
<comment type="caution">
    <text evidence="2">The sequence shown here is derived from an EMBL/GenBank/DDBJ whole genome shotgun (WGS) entry which is preliminary data.</text>
</comment>
<dbReference type="RefSeq" id="WP_109535181.1">
    <property type="nucleotide sequence ID" value="NZ_QEYD01000016.1"/>
</dbReference>
<sequence length="80" mass="8068">MPTDVSAALSRGARLLVIVLVVLGFGANLRAGPGVGQPALALPTALSYLLLAGLFWPGQGFSAALRSTLAGASCSVARWC</sequence>
<dbReference type="EMBL" id="QEYD01000016">
    <property type="protein sequence ID" value="PWE26796.1"/>
    <property type="molecule type" value="Genomic_DNA"/>
</dbReference>
<keyword evidence="1" id="KW-0812">Transmembrane</keyword>
<feature type="transmembrane region" description="Helical" evidence="1">
    <location>
        <begin position="35"/>
        <end position="56"/>
    </location>
</feature>
<keyword evidence="1" id="KW-1133">Transmembrane helix</keyword>
<name>A0A2U2C4H9_9RHOB</name>
<gene>
    <name evidence="2" type="ORF">C4N9_20380</name>
</gene>
<organism evidence="2 3">
    <name type="scientific">Pararhodobacter marinus</name>
    <dbReference type="NCBI Taxonomy" id="2184063"/>
    <lineage>
        <taxon>Bacteria</taxon>
        <taxon>Pseudomonadati</taxon>
        <taxon>Pseudomonadota</taxon>
        <taxon>Alphaproteobacteria</taxon>
        <taxon>Rhodobacterales</taxon>
        <taxon>Paracoccaceae</taxon>
        <taxon>Pararhodobacter</taxon>
    </lineage>
</organism>
<proteinExistence type="predicted"/>
<protein>
    <submittedName>
        <fullName evidence="2">Uncharacterized protein</fullName>
    </submittedName>
</protein>
<dbReference type="GeneID" id="94367255"/>
<feature type="transmembrane region" description="Helical" evidence="1">
    <location>
        <begin position="12"/>
        <end position="29"/>
    </location>
</feature>
<evidence type="ECO:0000256" key="1">
    <source>
        <dbReference type="SAM" id="Phobius"/>
    </source>
</evidence>